<organism evidence="3 4">
    <name type="scientific">Reticulomyxa filosa</name>
    <dbReference type="NCBI Taxonomy" id="46433"/>
    <lineage>
        <taxon>Eukaryota</taxon>
        <taxon>Sar</taxon>
        <taxon>Rhizaria</taxon>
        <taxon>Retaria</taxon>
        <taxon>Foraminifera</taxon>
        <taxon>Monothalamids</taxon>
        <taxon>Reticulomyxidae</taxon>
        <taxon>Reticulomyxa</taxon>
    </lineage>
</organism>
<keyword evidence="2" id="KW-1133">Transmembrane helix</keyword>
<keyword evidence="2" id="KW-0812">Transmembrane</keyword>
<keyword evidence="2" id="KW-0472">Membrane</keyword>
<evidence type="ECO:0000313" key="3">
    <source>
        <dbReference type="EMBL" id="ETO08731.1"/>
    </source>
</evidence>
<feature type="region of interest" description="Disordered" evidence="1">
    <location>
        <begin position="1"/>
        <end position="86"/>
    </location>
</feature>
<feature type="transmembrane region" description="Helical" evidence="2">
    <location>
        <begin position="130"/>
        <end position="150"/>
    </location>
</feature>
<sequence length="272" mass="32119">MKVSVVVNRSRQERGNDASKRKHSPMSTSPRGAKGNSSHEEEHHSREESRDARMILRKEKEEGDEDEDSEEQEENVEIDSDGYDITLRTTDKKAQGSYNVNISRKRKDRTCRDEEKRVNSLIADEERTDIMAFAYFGYLIVLILRCVVKLEEQNNMKISNEKTKKFFCLQGNRQAGFFVICFGLVFFVFEIIYRFINKMPSRTFLKRENMTTRSEGDETIIQQIYFNVTRKRWINNFKVLFNFPKTKKNLCIEKNWSDSHNLIILDNDLKQL</sequence>
<keyword evidence="4" id="KW-1185">Reference proteome</keyword>
<evidence type="ECO:0000256" key="2">
    <source>
        <dbReference type="SAM" id="Phobius"/>
    </source>
</evidence>
<feature type="transmembrane region" description="Helical" evidence="2">
    <location>
        <begin position="175"/>
        <end position="196"/>
    </location>
</feature>
<proteinExistence type="predicted"/>
<gene>
    <name evidence="3" type="ORF">RFI_28656</name>
</gene>
<accession>X6M520</accession>
<evidence type="ECO:0000313" key="4">
    <source>
        <dbReference type="Proteomes" id="UP000023152"/>
    </source>
</evidence>
<dbReference type="EMBL" id="ASPP01024753">
    <property type="protein sequence ID" value="ETO08731.1"/>
    <property type="molecule type" value="Genomic_DNA"/>
</dbReference>
<feature type="compositionally biased region" description="Basic and acidic residues" evidence="1">
    <location>
        <begin position="37"/>
        <end position="61"/>
    </location>
</feature>
<evidence type="ECO:0000256" key="1">
    <source>
        <dbReference type="SAM" id="MobiDB-lite"/>
    </source>
</evidence>
<reference evidence="3 4" key="1">
    <citation type="journal article" date="2013" name="Curr. Biol.">
        <title>The Genome of the Foraminiferan Reticulomyxa filosa.</title>
        <authorList>
            <person name="Glockner G."/>
            <person name="Hulsmann N."/>
            <person name="Schleicher M."/>
            <person name="Noegel A.A."/>
            <person name="Eichinger L."/>
            <person name="Gallinger C."/>
            <person name="Pawlowski J."/>
            <person name="Sierra R."/>
            <person name="Euteneuer U."/>
            <person name="Pillet L."/>
            <person name="Moustafa A."/>
            <person name="Platzer M."/>
            <person name="Groth M."/>
            <person name="Szafranski K."/>
            <person name="Schliwa M."/>
        </authorList>
    </citation>
    <scope>NUCLEOTIDE SEQUENCE [LARGE SCALE GENOMIC DNA]</scope>
</reference>
<protein>
    <submittedName>
        <fullName evidence="3">Uncharacterized protein</fullName>
    </submittedName>
</protein>
<comment type="caution">
    <text evidence="3">The sequence shown here is derived from an EMBL/GenBank/DDBJ whole genome shotgun (WGS) entry which is preliminary data.</text>
</comment>
<feature type="compositionally biased region" description="Acidic residues" evidence="1">
    <location>
        <begin position="62"/>
        <end position="82"/>
    </location>
</feature>
<name>X6M520_RETFI</name>
<feature type="compositionally biased region" description="Basic and acidic residues" evidence="1">
    <location>
        <begin position="10"/>
        <end position="19"/>
    </location>
</feature>
<dbReference type="AlphaFoldDB" id="X6M520"/>
<dbReference type="Proteomes" id="UP000023152">
    <property type="component" value="Unassembled WGS sequence"/>
</dbReference>